<feature type="compositionally biased region" description="Polar residues" evidence="1">
    <location>
        <begin position="20"/>
        <end position="31"/>
    </location>
</feature>
<evidence type="ECO:0000313" key="3">
    <source>
        <dbReference type="Proteomes" id="UP000215914"/>
    </source>
</evidence>
<feature type="region of interest" description="Disordered" evidence="1">
    <location>
        <begin position="17"/>
        <end position="99"/>
    </location>
</feature>
<accession>A0A9K3JFR2</accession>
<organism evidence="2 3">
    <name type="scientific">Helianthus annuus</name>
    <name type="common">Common sunflower</name>
    <dbReference type="NCBI Taxonomy" id="4232"/>
    <lineage>
        <taxon>Eukaryota</taxon>
        <taxon>Viridiplantae</taxon>
        <taxon>Streptophyta</taxon>
        <taxon>Embryophyta</taxon>
        <taxon>Tracheophyta</taxon>
        <taxon>Spermatophyta</taxon>
        <taxon>Magnoliopsida</taxon>
        <taxon>eudicotyledons</taxon>
        <taxon>Gunneridae</taxon>
        <taxon>Pentapetalae</taxon>
        <taxon>asterids</taxon>
        <taxon>campanulids</taxon>
        <taxon>Asterales</taxon>
        <taxon>Asteraceae</taxon>
        <taxon>Asteroideae</taxon>
        <taxon>Heliantheae alliance</taxon>
        <taxon>Heliantheae</taxon>
        <taxon>Helianthus</taxon>
    </lineage>
</organism>
<protein>
    <submittedName>
        <fullName evidence="2">Uncharacterized protein</fullName>
    </submittedName>
</protein>
<gene>
    <name evidence="2" type="ORF">HanXRQr2_Chr03g0107151</name>
</gene>
<proteinExistence type="predicted"/>
<evidence type="ECO:0000313" key="2">
    <source>
        <dbReference type="EMBL" id="KAF5814142.1"/>
    </source>
</evidence>
<name>A0A9K3JFR2_HELAN</name>
<evidence type="ECO:0000256" key="1">
    <source>
        <dbReference type="SAM" id="MobiDB-lite"/>
    </source>
</evidence>
<dbReference type="Proteomes" id="UP000215914">
    <property type="component" value="Unassembled WGS sequence"/>
</dbReference>
<feature type="compositionally biased region" description="Polar residues" evidence="1">
    <location>
        <begin position="88"/>
        <end position="99"/>
    </location>
</feature>
<reference evidence="2" key="2">
    <citation type="submission" date="2020-06" db="EMBL/GenBank/DDBJ databases">
        <title>Helianthus annuus Genome sequencing and assembly Release 2.</title>
        <authorList>
            <person name="Gouzy J."/>
            <person name="Langlade N."/>
            <person name="Munos S."/>
        </authorList>
    </citation>
    <scope>NUCLEOTIDE SEQUENCE</scope>
    <source>
        <tissue evidence="2">Leaves</tissue>
    </source>
</reference>
<dbReference type="EMBL" id="MNCJ02000318">
    <property type="protein sequence ID" value="KAF5814142.1"/>
    <property type="molecule type" value="Genomic_DNA"/>
</dbReference>
<dbReference type="AlphaFoldDB" id="A0A9K3JFR2"/>
<dbReference type="PANTHER" id="PTHR38370">
    <property type="entry name" value="BETA-1,4-XYLOSIDASE"/>
    <property type="match status" value="1"/>
</dbReference>
<keyword evidence="3" id="KW-1185">Reference proteome</keyword>
<comment type="caution">
    <text evidence="2">The sequence shown here is derived from an EMBL/GenBank/DDBJ whole genome shotgun (WGS) entry which is preliminary data.</text>
</comment>
<sequence length="99" mass="11178">MEGLIPFLLHAIKKPRPHNNYRSVSAGSTPSYHVLGGADANVERSSHRRTRSEFPSSTTDFPEQRSGFGCMPHSRSSKSYKRNYSVSTPNSYRVSKNKY</sequence>
<reference evidence="2" key="1">
    <citation type="journal article" date="2017" name="Nature">
        <title>The sunflower genome provides insights into oil metabolism, flowering and Asterid evolution.</title>
        <authorList>
            <person name="Badouin H."/>
            <person name="Gouzy J."/>
            <person name="Grassa C.J."/>
            <person name="Murat F."/>
            <person name="Staton S.E."/>
            <person name="Cottret L."/>
            <person name="Lelandais-Briere C."/>
            <person name="Owens G.L."/>
            <person name="Carrere S."/>
            <person name="Mayjonade B."/>
            <person name="Legrand L."/>
            <person name="Gill N."/>
            <person name="Kane N.C."/>
            <person name="Bowers J.E."/>
            <person name="Hubner S."/>
            <person name="Bellec A."/>
            <person name="Berard A."/>
            <person name="Berges H."/>
            <person name="Blanchet N."/>
            <person name="Boniface M.C."/>
            <person name="Brunel D."/>
            <person name="Catrice O."/>
            <person name="Chaidir N."/>
            <person name="Claudel C."/>
            <person name="Donnadieu C."/>
            <person name="Faraut T."/>
            <person name="Fievet G."/>
            <person name="Helmstetter N."/>
            <person name="King M."/>
            <person name="Knapp S.J."/>
            <person name="Lai Z."/>
            <person name="Le Paslier M.C."/>
            <person name="Lippi Y."/>
            <person name="Lorenzon L."/>
            <person name="Mandel J.R."/>
            <person name="Marage G."/>
            <person name="Marchand G."/>
            <person name="Marquand E."/>
            <person name="Bret-Mestries E."/>
            <person name="Morien E."/>
            <person name="Nambeesan S."/>
            <person name="Nguyen T."/>
            <person name="Pegot-Espagnet P."/>
            <person name="Pouilly N."/>
            <person name="Raftis F."/>
            <person name="Sallet E."/>
            <person name="Schiex T."/>
            <person name="Thomas J."/>
            <person name="Vandecasteele C."/>
            <person name="Vares D."/>
            <person name="Vear F."/>
            <person name="Vautrin S."/>
            <person name="Crespi M."/>
            <person name="Mangin B."/>
            <person name="Burke J.M."/>
            <person name="Salse J."/>
            <person name="Munos S."/>
            <person name="Vincourt P."/>
            <person name="Rieseberg L.H."/>
            <person name="Langlade N.B."/>
        </authorList>
    </citation>
    <scope>NUCLEOTIDE SEQUENCE</scope>
    <source>
        <tissue evidence="2">Leaves</tissue>
    </source>
</reference>
<dbReference type="PANTHER" id="PTHR38370:SF1">
    <property type="entry name" value="BETA-1,4-XYLOSIDASE"/>
    <property type="match status" value="1"/>
</dbReference>
<dbReference type="Gramene" id="mRNA:HanXRQr2_Chr03g0107151">
    <property type="protein sequence ID" value="CDS:HanXRQr2_Chr03g0107151.1"/>
    <property type="gene ID" value="HanXRQr2_Chr03g0107151"/>
</dbReference>